<evidence type="ECO:0000259" key="1">
    <source>
        <dbReference type="Pfam" id="PF00561"/>
    </source>
</evidence>
<reference evidence="2" key="1">
    <citation type="submission" date="2018-05" db="EMBL/GenBank/DDBJ databases">
        <authorList>
            <person name="Lanie J.A."/>
            <person name="Ng W.-L."/>
            <person name="Kazmierczak K.M."/>
            <person name="Andrzejewski T.M."/>
            <person name="Davidsen T.M."/>
            <person name="Wayne K.J."/>
            <person name="Tettelin H."/>
            <person name="Glass J.I."/>
            <person name="Rusch D."/>
            <person name="Podicherti R."/>
            <person name="Tsui H.-C.T."/>
            <person name="Winkler M.E."/>
        </authorList>
    </citation>
    <scope>NUCLEOTIDE SEQUENCE</scope>
</reference>
<sequence length="227" mass="25345">MLKNNNINMNKDNRRDFLKKSTAVAVGTAAMNLTPDGISEEPQSKEGVFTLGDYKLQSGKVLKDAFLSYETHGTLNSDNSNVILYPTWYTGRHMDNRAAIGRGRALDPTKYFIIVPDMFGNGLSSSPTNTKPPHDRARFPLTTTYDNIRAQKRLCKELFSIKKIRSVVGFSMSAQQAFHWGAAYPEMVQSIVPICGTAKTAPHNWLHLEGMKRALQADQNWAGGDYK</sequence>
<evidence type="ECO:0000313" key="2">
    <source>
        <dbReference type="EMBL" id="SVE12864.1"/>
    </source>
</evidence>
<dbReference type="Gene3D" id="3.40.50.1820">
    <property type="entry name" value="alpha/beta hydrolase"/>
    <property type="match status" value="1"/>
</dbReference>
<dbReference type="EMBL" id="UINC01196030">
    <property type="protein sequence ID" value="SVE12864.1"/>
    <property type="molecule type" value="Genomic_DNA"/>
</dbReference>
<protein>
    <recommendedName>
        <fullName evidence="1">AB hydrolase-1 domain-containing protein</fullName>
    </recommendedName>
</protein>
<dbReference type="GO" id="GO:0016747">
    <property type="term" value="F:acyltransferase activity, transferring groups other than amino-acyl groups"/>
    <property type="evidence" value="ECO:0007669"/>
    <property type="project" value="InterPro"/>
</dbReference>
<dbReference type="PIRSF" id="PIRSF000443">
    <property type="entry name" value="Homoser_Ac_trans"/>
    <property type="match status" value="1"/>
</dbReference>
<dbReference type="InterPro" id="IPR029058">
    <property type="entry name" value="AB_hydrolase_fold"/>
</dbReference>
<name>A0A383AYZ0_9ZZZZ</name>
<dbReference type="PANTHER" id="PTHR32268:SF15">
    <property type="entry name" value="HOMOSERINE ACETYLTRANSFERASE FAMILY PROTEIN (AFU_ORTHOLOGUE AFUA_1G15350)"/>
    <property type="match status" value="1"/>
</dbReference>
<accession>A0A383AYZ0</accession>
<dbReference type="SUPFAM" id="SSF53474">
    <property type="entry name" value="alpha/beta-Hydrolases"/>
    <property type="match status" value="1"/>
</dbReference>
<dbReference type="Pfam" id="PF00561">
    <property type="entry name" value="Abhydrolase_1"/>
    <property type="match status" value="1"/>
</dbReference>
<feature type="non-terminal residue" evidence="2">
    <location>
        <position position="227"/>
    </location>
</feature>
<proteinExistence type="predicted"/>
<organism evidence="2">
    <name type="scientific">marine metagenome</name>
    <dbReference type="NCBI Taxonomy" id="408172"/>
    <lineage>
        <taxon>unclassified sequences</taxon>
        <taxon>metagenomes</taxon>
        <taxon>ecological metagenomes</taxon>
    </lineage>
</organism>
<dbReference type="InterPro" id="IPR000073">
    <property type="entry name" value="AB_hydrolase_1"/>
</dbReference>
<dbReference type="NCBIfam" id="TIGR01409">
    <property type="entry name" value="TAT_signal_seq"/>
    <property type="match status" value="1"/>
</dbReference>
<dbReference type="InterPro" id="IPR019546">
    <property type="entry name" value="TAT_signal_bac_arc"/>
</dbReference>
<feature type="domain" description="AB hydrolase-1" evidence="1">
    <location>
        <begin position="103"/>
        <end position="205"/>
    </location>
</feature>
<dbReference type="AlphaFoldDB" id="A0A383AYZ0"/>
<dbReference type="InterPro" id="IPR008220">
    <property type="entry name" value="HAT_MetX-like"/>
</dbReference>
<dbReference type="PANTHER" id="PTHR32268">
    <property type="entry name" value="HOMOSERINE O-ACETYLTRANSFERASE"/>
    <property type="match status" value="1"/>
</dbReference>
<gene>
    <name evidence="2" type="ORF">METZ01_LOCUS465718</name>
</gene>